<gene>
    <name evidence="2" type="ORF">DIATSA_LOCUS845</name>
</gene>
<feature type="region of interest" description="Disordered" evidence="1">
    <location>
        <begin position="143"/>
        <end position="175"/>
    </location>
</feature>
<feature type="compositionally biased region" description="Polar residues" evidence="1">
    <location>
        <begin position="165"/>
        <end position="175"/>
    </location>
</feature>
<sequence>MATLSCSVKQVQQKSARLTVIFSASEILAEVKQRIEERKTEKNNAFRLAHSTEGTPPRDEPMYDIGPHSNLVALSDVHVQNFDFGEFIPLVEETYEKMRGIDPRLGQSQEITGKNLYIRHKTRACTPQETRISIIQVDIQHANPSNQHQAGDADSSQVSQQSSSTEDSVLDFNNF</sequence>
<keyword evidence="3" id="KW-1185">Reference proteome</keyword>
<reference evidence="2" key="1">
    <citation type="submission" date="2021-12" db="EMBL/GenBank/DDBJ databases">
        <authorList>
            <person name="King R."/>
        </authorList>
    </citation>
    <scope>NUCLEOTIDE SEQUENCE</scope>
</reference>
<dbReference type="EMBL" id="OU893332">
    <property type="protein sequence ID" value="CAG9782602.1"/>
    <property type="molecule type" value="Genomic_DNA"/>
</dbReference>
<proteinExistence type="predicted"/>
<evidence type="ECO:0000313" key="3">
    <source>
        <dbReference type="Proteomes" id="UP001153714"/>
    </source>
</evidence>
<evidence type="ECO:0000313" key="2">
    <source>
        <dbReference type="EMBL" id="CAG9782602.1"/>
    </source>
</evidence>
<reference evidence="2" key="2">
    <citation type="submission" date="2022-10" db="EMBL/GenBank/DDBJ databases">
        <authorList>
            <consortium name="ENA_rothamsted_submissions"/>
            <consortium name="culmorum"/>
            <person name="King R."/>
        </authorList>
    </citation>
    <scope>NUCLEOTIDE SEQUENCE</scope>
</reference>
<feature type="compositionally biased region" description="Low complexity" evidence="1">
    <location>
        <begin position="155"/>
        <end position="164"/>
    </location>
</feature>
<dbReference type="Proteomes" id="UP001153714">
    <property type="component" value="Chromosome 1"/>
</dbReference>
<dbReference type="OrthoDB" id="7436144at2759"/>
<evidence type="ECO:0000256" key="1">
    <source>
        <dbReference type="SAM" id="MobiDB-lite"/>
    </source>
</evidence>
<protein>
    <submittedName>
        <fullName evidence="2">Uncharacterized protein</fullName>
    </submittedName>
</protein>
<dbReference type="AlphaFoldDB" id="A0A9N9N3Z5"/>
<organism evidence="2 3">
    <name type="scientific">Diatraea saccharalis</name>
    <name type="common">sugarcane borer</name>
    <dbReference type="NCBI Taxonomy" id="40085"/>
    <lineage>
        <taxon>Eukaryota</taxon>
        <taxon>Metazoa</taxon>
        <taxon>Ecdysozoa</taxon>
        <taxon>Arthropoda</taxon>
        <taxon>Hexapoda</taxon>
        <taxon>Insecta</taxon>
        <taxon>Pterygota</taxon>
        <taxon>Neoptera</taxon>
        <taxon>Endopterygota</taxon>
        <taxon>Lepidoptera</taxon>
        <taxon>Glossata</taxon>
        <taxon>Ditrysia</taxon>
        <taxon>Pyraloidea</taxon>
        <taxon>Crambidae</taxon>
        <taxon>Crambinae</taxon>
        <taxon>Diatraea</taxon>
    </lineage>
</organism>
<accession>A0A9N9N3Z5</accession>
<name>A0A9N9N3Z5_9NEOP</name>